<reference evidence="1" key="2">
    <citation type="journal article" date="2017" name="BMC Genomics">
        <title>Complete chloroplast genome of Gracilaria firma (Gracilariaceae, Rhodophyta), with discussion on the use of chloroplast phylogenomics in the subclass Rhodymeniophycidae.</title>
        <authorList>
            <person name="Ng P.K."/>
            <person name="Lin S.M."/>
            <person name="Lim P.E."/>
            <person name="Liu L.C."/>
            <person name="Chen C.M."/>
            <person name="Pai T.W."/>
        </authorList>
    </citation>
    <scope>NUCLEOTIDE SEQUENCE</scope>
</reference>
<evidence type="ECO:0000313" key="1">
    <source>
        <dbReference type="EMBL" id="APR74287.1"/>
    </source>
</evidence>
<proteinExistence type="predicted"/>
<dbReference type="EMBL" id="KX601051">
    <property type="protein sequence ID" value="APR74287.1"/>
    <property type="molecule type" value="Genomic_DNA"/>
</dbReference>
<keyword evidence="1" id="KW-0934">Plastid</keyword>
<dbReference type="GeneID" id="31080572"/>
<accession>A0A1P8D659</accession>
<name>A0A1P8D659_9FLOR</name>
<dbReference type="AlphaFoldDB" id="A0A1P8D659"/>
<sequence>MLTVEKYCICTVSMHHYLLNSNNSGQFIAVNTDQVLNNNDNNIELTNSIKYILFHKPHLFYTRRTGLKDEGKSSMEST</sequence>
<organism evidence="1">
    <name type="scientific">Gracilaria firma</name>
    <dbReference type="NCBI Taxonomy" id="2510791"/>
    <lineage>
        <taxon>Eukaryota</taxon>
        <taxon>Rhodophyta</taxon>
        <taxon>Florideophyceae</taxon>
        <taxon>Rhodymeniophycidae</taxon>
        <taxon>Gracilariales</taxon>
        <taxon>Gracilariaceae</taxon>
        <taxon>Gracilaria</taxon>
    </lineage>
</organism>
<dbReference type="RefSeq" id="YP_009346752.1">
    <property type="nucleotide sequence ID" value="NC_033877.1"/>
</dbReference>
<geneLocation type="plastid" evidence="1"/>
<protein>
    <submittedName>
        <fullName evidence="1">Uncharacterized protein</fullName>
    </submittedName>
</protein>
<reference evidence="1" key="1">
    <citation type="submission" date="2016-07" db="EMBL/GenBank/DDBJ databases">
        <authorList>
            <person name="Ng P.-K."/>
            <person name="Lin S.-M."/>
        </authorList>
    </citation>
    <scope>NUCLEOTIDE SEQUENCE</scope>
</reference>